<dbReference type="GO" id="GO:0080019">
    <property type="term" value="F:alcohol-forming very long-chain fatty acyl-CoA reductase activity"/>
    <property type="evidence" value="ECO:0007669"/>
    <property type="project" value="InterPro"/>
</dbReference>
<accession>A0A1R0L3Z5</accession>
<evidence type="ECO:0000259" key="1">
    <source>
        <dbReference type="Pfam" id="PF07993"/>
    </source>
</evidence>
<proteinExistence type="predicted"/>
<keyword evidence="3" id="KW-1185">Reference proteome</keyword>
<dbReference type="EMBL" id="MQUQ01000001">
    <property type="protein sequence ID" value="OLZ57470.1"/>
    <property type="molecule type" value="Genomic_DNA"/>
</dbReference>
<dbReference type="InterPro" id="IPR013120">
    <property type="entry name" value="FAR_NAD-bd"/>
</dbReference>
<dbReference type="InterPro" id="IPR036291">
    <property type="entry name" value="NAD(P)-bd_dom_sf"/>
</dbReference>
<gene>
    <name evidence="2" type="ORF">BS329_01800</name>
</gene>
<dbReference type="STRING" id="76021.BS329_01800"/>
<dbReference type="Gene3D" id="3.40.50.720">
    <property type="entry name" value="NAD(P)-binding Rossmann-like Domain"/>
    <property type="match status" value="1"/>
</dbReference>
<evidence type="ECO:0000313" key="2">
    <source>
        <dbReference type="EMBL" id="OLZ57470.1"/>
    </source>
</evidence>
<dbReference type="SUPFAM" id="SSF51735">
    <property type="entry name" value="NAD(P)-binding Rossmann-fold domains"/>
    <property type="match status" value="1"/>
</dbReference>
<comment type="caution">
    <text evidence="2">The sequence shown here is derived from an EMBL/GenBank/DDBJ whole genome shotgun (WGS) entry which is preliminary data.</text>
</comment>
<name>A0A1R0L3Z5_9PSEU</name>
<dbReference type="Proteomes" id="UP000187486">
    <property type="component" value="Unassembled WGS sequence"/>
</dbReference>
<sequence length="355" mass="39818">MAGLPAAGSEVALVLGGNGFVGAHLVARLSREPGIRTVFVIVRATAEHTPEQRLAQTLDQYRVADFDRGKIEALDADPTKTCFGLPPRRYEVLAEKVDLVFTCASSTDYTVGYLDLRDAWVKGLLRVLQFAGEARRKHVTYLGSVGSYFYRRPADFLRPDSWWYSGYVQMKWVNSRLLGWLARDGAFSVTLCEAPYVLGSTTVGLDPGRYYSWWRIIEIARSIGVIWDGPGMGYIPVDVLADLLTTNAIRHSPLPRLLPRNPTPYDNQLLADLLGLRTADWTEFKAEATRLVHPDRVRTVLAENIDELIRVTNAPPDVLPADHDSSWCDNRRLMQMYLGNVEFRDVRTEAGAPHV</sequence>
<dbReference type="AlphaFoldDB" id="A0A1R0L3Z5"/>
<dbReference type="Pfam" id="PF07993">
    <property type="entry name" value="NAD_binding_4"/>
    <property type="match status" value="1"/>
</dbReference>
<dbReference type="InterPro" id="IPR026055">
    <property type="entry name" value="FAR"/>
</dbReference>
<reference evidence="2 3" key="1">
    <citation type="submission" date="2016-01" db="EMBL/GenBank/DDBJ databases">
        <title>Amycolatopsis coloradensis genome sequencing and assembly.</title>
        <authorList>
            <person name="Mayilraj S."/>
        </authorList>
    </citation>
    <scope>NUCLEOTIDE SEQUENCE [LARGE SCALE GENOMIC DNA]</scope>
    <source>
        <strain evidence="2 3">DSM 44225</strain>
    </source>
</reference>
<evidence type="ECO:0000313" key="3">
    <source>
        <dbReference type="Proteomes" id="UP000187486"/>
    </source>
</evidence>
<organism evidence="2 3">
    <name type="scientific">Amycolatopsis coloradensis</name>
    <dbReference type="NCBI Taxonomy" id="76021"/>
    <lineage>
        <taxon>Bacteria</taxon>
        <taxon>Bacillati</taxon>
        <taxon>Actinomycetota</taxon>
        <taxon>Actinomycetes</taxon>
        <taxon>Pseudonocardiales</taxon>
        <taxon>Pseudonocardiaceae</taxon>
        <taxon>Amycolatopsis</taxon>
    </lineage>
</organism>
<dbReference type="PANTHER" id="PTHR11011">
    <property type="entry name" value="MALE STERILITY PROTEIN 2-RELATED"/>
    <property type="match status" value="1"/>
</dbReference>
<feature type="domain" description="Thioester reductase (TE)" evidence="1">
    <location>
        <begin position="16"/>
        <end position="242"/>
    </location>
</feature>
<protein>
    <recommendedName>
        <fullName evidence="1">Thioester reductase (TE) domain-containing protein</fullName>
    </recommendedName>
</protein>